<protein>
    <submittedName>
        <fullName evidence="9">Sigma-70 family RNA polymerase sigma factor</fullName>
    </submittedName>
</protein>
<dbReference type="PANTHER" id="PTHR43133:SF8">
    <property type="entry name" value="RNA POLYMERASE SIGMA FACTOR HI_1459-RELATED"/>
    <property type="match status" value="1"/>
</dbReference>
<dbReference type="InterPro" id="IPR007627">
    <property type="entry name" value="RNA_pol_sigma70_r2"/>
</dbReference>
<accession>A0A398D2R7</accession>
<dbReference type="GO" id="GO:0003677">
    <property type="term" value="F:DNA binding"/>
    <property type="evidence" value="ECO:0007669"/>
    <property type="project" value="UniProtKB-KW"/>
</dbReference>
<dbReference type="RefSeq" id="WP_119119606.1">
    <property type="nucleotide sequence ID" value="NZ_QXIT01000055.1"/>
</dbReference>
<dbReference type="Gene3D" id="1.10.10.10">
    <property type="entry name" value="Winged helix-like DNA-binding domain superfamily/Winged helix DNA-binding domain"/>
    <property type="match status" value="1"/>
</dbReference>
<dbReference type="InterPro" id="IPR014284">
    <property type="entry name" value="RNA_pol_sigma-70_dom"/>
</dbReference>
<gene>
    <name evidence="9" type="ORF">SMC5_03485</name>
    <name evidence="8" type="ORF">SMC6_03095</name>
</gene>
<dbReference type="InterPro" id="IPR013325">
    <property type="entry name" value="RNA_pol_sigma_r2"/>
</dbReference>
<evidence type="ECO:0000313" key="9">
    <source>
        <dbReference type="EMBL" id="RIE12587.1"/>
    </source>
</evidence>
<keyword evidence="2" id="KW-0805">Transcription regulation</keyword>
<dbReference type="Pfam" id="PF04542">
    <property type="entry name" value="Sigma70_r2"/>
    <property type="match status" value="1"/>
</dbReference>
<dbReference type="EMBL" id="QXIT01000055">
    <property type="protein sequence ID" value="RIE09255.1"/>
    <property type="molecule type" value="Genomic_DNA"/>
</dbReference>
<dbReference type="InterPro" id="IPR039425">
    <property type="entry name" value="RNA_pol_sigma-70-like"/>
</dbReference>
<dbReference type="PANTHER" id="PTHR43133">
    <property type="entry name" value="RNA POLYMERASE ECF-TYPE SIGMA FACTO"/>
    <property type="match status" value="1"/>
</dbReference>
<reference evidence="10 11" key="1">
    <citation type="submission" date="2018-09" db="EMBL/GenBank/DDBJ databases">
        <title>Discovery and Ecogenomic Context for Candidatus Cryosericales, a Global Caldiserica Order Active in Thawing Permafrost.</title>
        <authorList>
            <person name="Martinez M.A."/>
            <person name="Woodcroft B.J."/>
            <person name="Ignacio Espinoza J.C."/>
            <person name="Zayed A."/>
            <person name="Singleton C.M."/>
            <person name="Boyd J."/>
            <person name="Li Y.-F."/>
            <person name="Purvine S."/>
            <person name="Maughan H."/>
            <person name="Hodgkins S.B."/>
            <person name="Anderson D."/>
            <person name="Sederholm M."/>
            <person name="Temperton B."/>
            <person name="Saleska S.R."/>
            <person name="Tyson G.W."/>
            <person name="Rich V.I."/>
        </authorList>
    </citation>
    <scope>NUCLEOTIDE SEQUENCE [LARGE SCALE GENOMIC DNA]</scope>
    <source>
        <strain evidence="9 11">SMC5</strain>
        <strain evidence="8 10">SMC6</strain>
    </source>
</reference>
<keyword evidence="4" id="KW-0238">DNA-binding</keyword>
<feature type="domain" description="RNA polymerase sigma factor 70 region 4 type 2" evidence="7">
    <location>
        <begin position="93"/>
        <end position="144"/>
    </location>
</feature>
<evidence type="ECO:0000259" key="7">
    <source>
        <dbReference type="Pfam" id="PF08281"/>
    </source>
</evidence>
<evidence type="ECO:0000313" key="10">
    <source>
        <dbReference type="Proteomes" id="UP000266260"/>
    </source>
</evidence>
<dbReference type="InterPro" id="IPR036388">
    <property type="entry name" value="WH-like_DNA-bd_sf"/>
</dbReference>
<evidence type="ECO:0000256" key="2">
    <source>
        <dbReference type="ARBA" id="ARBA00023015"/>
    </source>
</evidence>
<keyword evidence="5" id="KW-0804">Transcription</keyword>
<organism evidence="9 11">
    <name type="scientific">Candidatus Cryosericum odellii</name>
    <dbReference type="NCBI Taxonomy" id="2290917"/>
    <lineage>
        <taxon>Bacteria</taxon>
        <taxon>Pseudomonadati</taxon>
        <taxon>Caldisericota/Cryosericota group</taxon>
        <taxon>Candidatus Cryosericota</taxon>
        <taxon>Candidatus Cryosericia</taxon>
        <taxon>Candidatus Cryosericales</taxon>
        <taxon>Candidatus Cryosericaceae</taxon>
        <taxon>Candidatus Cryosericum</taxon>
    </lineage>
</organism>
<evidence type="ECO:0000313" key="11">
    <source>
        <dbReference type="Proteomes" id="UP000266489"/>
    </source>
</evidence>
<keyword evidence="3" id="KW-0731">Sigma factor</keyword>
<evidence type="ECO:0000259" key="6">
    <source>
        <dbReference type="Pfam" id="PF04542"/>
    </source>
</evidence>
<dbReference type="Proteomes" id="UP000266260">
    <property type="component" value="Unassembled WGS sequence"/>
</dbReference>
<keyword evidence="10" id="KW-1185">Reference proteome</keyword>
<dbReference type="GO" id="GO:0006352">
    <property type="term" value="P:DNA-templated transcription initiation"/>
    <property type="evidence" value="ECO:0007669"/>
    <property type="project" value="InterPro"/>
</dbReference>
<dbReference type="NCBIfam" id="TIGR02937">
    <property type="entry name" value="sigma70-ECF"/>
    <property type="match status" value="1"/>
</dbReference>
<evidence type="ECO:0000256" key="1">
    <source>
        <dbReference type="ARBA" id="ARBA00010641"/>
    </source>
</evidence>
<dbReference type="EMBL" id="QXIU01000090">
    <property type="protein sequence ID" value="RIE12587.1"/>
    <property type="molecule type" value="Genomic_DNA"/>
</dbReference>
<dbReference type="SUPFAM" id="SSF88659">
    <property type="entry name" value="Sigma3 and sigma4 domains of RNA polymerase sigma factors"/>
    <property type="match status" value="1"/>
</dbReference>
<evidence type="ECO:0000256" key="3">
    <source>
        <dbReference type="ARBA" id="ARBA00023082"/>
    </source>
</evidence>
<accession>A0A398DKE6</accession>
<dbReference type="OrthoDB" id="9784984at2"/>
<proteinExistence type="inferred from homology"/>
<comment type="caution">
    <text evidence="9">The sequence shown here is derived from an EMBL/GenBank/DDBJ whole genome shotgun (WGS) entry which is preliminary data.</text>
</comment>
<name>A0A398DKE6_9BACT</name>
<feature type="domain" description="RNA polymerase sigma-70 region 2" evidence="6">
    <location>
        <begin position="13"/>
        <end position="70"/>
    </location>
</feature>
<dbReference type="AlphaFoldDB" id="A0A398DKE6"/>
<dbReference type="Gene3D" id="1.10.1740.10">
    <property type="match status" value="1"/>
</dbReference>
<dbReference type="Pfam" id="PF08281">
    <property type="entry name" value="Sigma70_r4_2"/>
    <property type="match status" value="1"/>
</dbReference>
<dbReference type="GO" id="GO:0016987">
    <property type="term" value="F:sigma factor activity"/>
    <property type="evidence" value="ECO:0007669"/>
    <property type="project" value="UniProtKB-KW"/>
</dbReference>
<evidence type="ECO:0000256" key="4">
    <source>
        <dbReference type="ARBA" id="ARBA00023125"/>
    </source>
</evidence>
<dbReference type="InterPro" id="IPR013324">
    <property type="entry name" value="RNA_pol_sigma_r3/r4-like"/>
</dbReference>
<comment type="similarity">
    <text evidence="1">Belongs to the sigma-70 factor family. ECF subfamily.</text>
</comment>
<dbReference type="InterPro" id="IPR013249">
    <property type="entry name" value="RNA_pol_sigma70_r4_t2"/>
</dbReference>
<evidence type="ECO:0000313" key="8">
    <source>
        <dbReference type="EMBL" id="RIE09255.1"/>
    </source>
</evidence>
<evidence type="ECO:0000256" key="5">
    <source>
        <dbReference type="ARBA" id="ARBA00023163"/>
    </source>
</evidence>
<dbReference type="CDD" id="cd06171">
    <property type="entry name" value="Sigma70_r4"/>
    <property type="match status" value="1"/>
</dbReference>
<dbReference type="Proteomes" id="UP000266489">
    <property type="component" value="Unassembled WGS sequence"/>
</dbReference>
<sequence>MNAFLEVYESGFDALYRYVFSRIGNHDDTDDIVSDAFSRVFHRYRRVTNSEQLRRLLFVTARNLVIDRSRHIQTVALPTDCPSGEGQDAVAETVQDALAALEPDERDLIALKYFSRLTFHEMSEIMGINERTVQSRLRTVLQKMRVNVAQEEYHE</sequence>
<dbReference type="SUPFAM" id="SSF88946">
    <property type="entry name" value="Sigma2 domain of RNA polymerase sigma factors"/>
    <property type="match status" value="1"/>
</dbReference>